<dbReference type="AlphaFoldDB" id="A0A6M3LWU5"/>
<dbReference type="EMBL" id="MT143666">
    <property type="protein sequence ID" value="QJA99767.1"/>
    <property type="molecule type" value="Genomic_DNA"/>
</dbReference>
<keyword evidence="1" id="KW-0489">Methyltransferase</keyword>
<keyword evidence="1" id="KW-0808">Transferase</keyword>
<evidence type="ECO:0000313" key="1">
    <source>
        <dbReference type="EMBL" id="QJA99767.1"/>
    </source>
</evidence>
<dbReference type="Gene3D" id="3.40.50.150">
    <property type="entry name" value="Vaccinia Virus protein VP39"/>
    <property type="match status" value="2"/>
</dbReference>
<sequence length="400" mass="46566">MSEMPADRYLEFYDEMFRKDHFKVRTPWYALRNKQLLRMVKDLKFRRVFEFAGATGLLSGMLLDEHPEIERCLFSDLSPTACQLTERFLKRHLDRLMIRPIDIVKEIDDIPWEEFDLVMSTSLEHLPKGVDLEILKRLPEGCRILWSLATFETDSKTHLHPYPSVDYVEDRFKYYLTDASIAWCDLKGANNRARYFFPAGSLRDVDEDIRIITMVDPVILLLGTKRRSKKWQYLNDDGGRGDTLFEALEPYLKPGDRVADICCGYSPMAKHLVDSYHCMGFDLNGDAIKILKDSFPEGEWVTASYTEMKLKDFSVLLLLGVSAHQVETDFHEFLSETLAANRIRLIMIEVKMDSVERPWMQAALSLEKFFGEKGYEQLSSGGYTYLDMQRTYMIWGLKNA</sequence>
<proteinExistence type="predicted"/>
<dbReference type="SUPFAM" id="SSF53335">
    <property type="entry name" value="S-adenosyl-L-methionine-dependent methyltransferases"/>
    <property type="match status" value="2"/>
</dbReference>
<name>A0A6M3LWU5_9ZZZZ</name>
<organism evidence="1">
    <name type="scientific">viral metagenome</name>
    <dbReference type="NCBI Taxonomy" id="1070528"/>
    <lineage>
        <taxon>unclassified sequences</taxon>
        <taxon>metagenomes</taxon>
        <taxon>organismal metagenomes</taxon>
    </lineage>
</organism>
<accession>A0A6M3LWU5</accession>
<reference evidence="1" key="1">
    <citation type="submission" date="2020-03" db="EMBL/GenBank/DDBJ databases">
        <title>The deep terrestrial virosphere.</title>
        <authorList>
            <person name="Holmfeldt K."/>
            <person name="Nilsson E."/>
            <person name="Simone D."/>
            <person name="Lopez-Fernandez M."/>
            <person name="Wu X."/>
            <person name="de Brujin I."/>
            <person name="Lundin D."/>
            <person name="Andersson A."/>
            <person name="Bertilsson S."/>
            <person name="Dopson M."/>
        </authorList>
    </citation>
    <scope>NUCLEOTIDE SEQUENCE</scope>
    <source>
        <strain evidence="1">MM171A00909</strain>
    </source>
</reference>
<dbReference type="GO" id="GO:0032259">
    <property type="term" value="P:methylation"/>
    <property type="evidence" value="ECO:0007669"/>
    <property type="project" value="UniProtKB-KW"/>
</dbReference>
<dbReference type="InterPro" id="IPR029063">
    <property type="entry name" value="SAM-dependent_MTases_sf"/>
</dbReference>
<dbReference type="GO" id="GO:0008168">
    <property type="term" value="F:methyltransferase activity"/>
    <property type="evidence" value="ECO:0007669"/>
    <property type="project" value="UniProtKB-KW"/>
</dbReference>
<protein>
    <submittedName>
        <fullName evidence="1">Putative methyltransferase</fullName>
    </submittedName>
</protein>
<gene>
    <name evidence="1" type="ORF">MM171A00909_0011</name>
</gene>